<evidence type="ECO:0000256" key="1">
    <source>
        <dbReference type="ARBA" id="ARBA00022468"/>
    </source>
</evidence>
<dbReference type="Pfam" id="PF03542">
    <property type="entry name" value="Tuberin"/>
    <property type="match status" value="1"/>
</dbReference>
<dbReference type="GO" id="GO:0005096">
    <property type="term" value="F:GTPase activator activity"/>
    <property type="evidence" value="ECO:0007669"/>
    <property type="project" value="UniProtKB-KW"/>
</dbReference>
<keyword evidence="1" id="KW-0343">GTPase activation</keyword>
<evidence type="ECO:0000313" key="5">
    <source>
        <dbReference type="Proteomes" id="UP001316803"/>
    </source>
</evidence>
<dbReference type="InterPro" id="IPR027107">
    <property type="entry name" value="Tuberin/Ral-act_asu"/>
</dbReference>
<dbReference type="InterPro" id="IPR016024">
    <property type="entry name" value="ARM-type_fold"/>
</dbReference>
<dbReference type="SUPFAM" id="SSF111347">
    <property type="entry name" value="Rap/Ran-GAP"/>
    <property type="match status" value="1"/>
</dbReference>
<dbReference type="GO" id="GO:0032007">
    <property type="term" value="P:negative regulation of TOR signaling"/>
    <property type="evidence" value="ECO:0007669"/>
    <property type="project" value="TreeGrafter"/>
</dbReference>
<name>A0AAN8E7I2_9EURO</name>
<sequence>MGIAGELNGMPRDVDTYSQASRDTSRDESSSQAEAGFVPPSRLEDDATEHSQTSQDARAWLVDFGDLQPGTDVSLRFKMETTDYPGEPPHSMLPLLATWLRSWFEQSLKKSQYRIDLLWLLQYTADYIDLDHCTLDHDEVLELCLALLHICRNARQHSHIEGCLLVFLSIAQVHAFPKECLEEILGVLSTAVVLLERPLSRISDCVKILASGDLRKETTTAIYSQLLVAYSEETLQDPDTSKYITPARGAVRHLATLLDVNVDEKPVLDIVELLPILKEASSAKILRLATEVLDLLTQYLQSARVEELIDSEDLMKILLDIYESCEEASVVPEALDHSQAKTKLPKEDQAKRERRYKRDHEIASRHFRDALASLLPLMSYENARESWVKLKYSMDDLSANARAGMIEYIKTQQICLPGKSPEWHKELLLVLDKILIGQFEKTDAQIEEERQHTEPLTTPFVQEQVSQRVAQRIDVLHLCAQAIRELAEKSHESVEHFPAHQTALGLGVRVLQKLLTIFTKEPNSEVIRAFLDEMSSLADTATSFGDRPYSLLIVETLREQILANAPSDNTADGIYFAGTETLRKVFLQGLVSPCTLANHAYQALLKIANCKECKSRRCRLAAMSSLFRIRCDTSGLVYIDAGAESAAIASAVCKTDESLSAMFAESDAGIEEVSAKLRSIHRRQLWMYPREGTAFEAWVVPEVTVVRVEGSSNEVSDRDLDMSDWLWVIATNLQEDKDWETFSYIIVHLGSQLVNTKLFESSLDEMASLRGYLCGRVREPAKMFEPPQDIGLAKVDVALCFYHILMRMIPYYKLQPPNPNMPDSGRKGIDLVRAFRSGIDQLYEGTARSCIHALSICCFETPEAIGSEYPAIVDVMARNITRPHILAHILEFLAQVARVPQLHRYFMESEIEKIFVICTTALSALRPEGAARHSGTSDFKRSSSHVNAHTRRTGGLQTPYRAAMLKEKGLTQYSCALAYHTMIFWFLAIPIGQRHKYVNAIIRRLTWEDTVGHETIDQQTIVLIDLMQRTSFSDLPETKRDESFTGSDYETTSYVDGHAVVTLEIHKTNGRTQITKRQAAGTTHAVYEPLIQQLPRHHDMAFHEEVERRGYPDRVTPSHTLLNMIGSAVPFALPEQPLKLNPNESYVDRAIRALDRKSTVDSHKIAVTLLKDGQTEETEYLANTTGTASFEGFLERIGARMSLEPPCAFVPFGLAYEIDGTETIAWRDRINEIVFEVSTMMPNVEGDEYQARKKSHMGNCLVLIIFNQSNGPWKWDYFKSQATLVNIIITPADRVSSQEASDDFEHEYFQVEVLTKEEYQNISAAAETKVVSKATLAPFVRMLALNATIFSECAQNESTGDNEFPSSWRYRLQEIVQLRERTQQRVHDQEDTLAKRYDFSRWT</sequence>
<dbReference type="InterPro" id="IPR024584">
    <property type="entry name" value="Tuberin_N"/>
</dbReference>
<dbReference type="Proteomes" id="UP001316803">
    <property type="component" value="Unassembled WGS sequence"/>
</dbReference>
<evidence type="ECO:0000259" key="3">
    <source>
        <dbReference type="PROSITE" id="PS50085"/>
    </source>
</evidence>
<dbReference type="Gene3D" id="3.40.50.11210">
    <property type="entry name" value="Rap/Ran-GAP"/>
    <property type="match status" value="1"/>
</dbReference>
<proteinExistence type="predicted"/>
<keyword evidence="5" id="KW-1185">Reference proteome</keyword>
<evidence type="ECO:0000313" key="4">
    <source>
        <dbReference type="EMBL" id="KAK5947919.1"/>
    </source>
</evidence>
<dbReference type="InterPro" id="IPR000331">
    <property type="entry name" value="Rap/Ran_GAP_dom"/>
</dbReference>
<feature type="region of interest" description="Disordered" evidence="2">
    <location>
        <begin position="1"/>
        <end position="52"/>
    </location>
</feature>
<dbReference type="PANTHER" id="PTHR10063:SF0">
    <property type="entry name" value="TUBERIN"/>
    <property type="match status" value="1"/>
</dbReference>
<dbReference type="SUPFAM" id="SSF48371">
    <property type="entry name" value="ARM repeat"/>
    <property type="match status" value="1"/>
</dbReference>
<comment type="caution">
    <text evidence="4">The sequence shown here is derived from an EMBL/GenBank/DDBJ whole genome shotgun (WGS) entry which is preliminary data.</text>
</comment>
<dbReference type="InterPro" id="IPR018515">
    <property type="entry name" value="Tuberin-type_domain"/>
</dbReference>
<reference evidence="4 5" key="1">
    <citation type="submission" date="2022-12" db="EMBL/GenBank/DDBJ databases">
        <title>Genomic features and morphological characterization of a novel Knufia sp. strain isolated from spacecraft assembly facility.</title>
        <authorList>
            <person name="Teixeira M."/>
            <person name="Chander A.M."/>
            <person name="Stajich J.E."/>
            <person name="Venkateswaran K."/>
        </authorList>
    </citation>
    <scope>NUCLEOTIDE SEQUENCE [LARGE SCALE GENOMIC DNA]</scope>
    <source>
        <strain evidence="4 5">FJI-L2-BK-P2</strain>
    </source>
</reference>
<dbReference type="GO" id="GO:0051056">
    <property type="term" value="P:regulation of small GTPase mediated signal transduction"/>
    <property type="evidence" value="ECO:0007669"/>
    <property type="project" value="InterPro"/>
</dbReference>
<dbReference type="GO" id="GO:0005634">
    <property type="term" value="C:nucleus"/>
    <property type="evidence" value="ECO:0007669"/>
    <property type="project" value="InterPro"/>
</dbReference>
<dbReference type="GO" id="GO:0033596">
    <property type="term" value="C:TSC1-TSC2 complex"/>
    <property type="evidence" value="ECO:0007669"/>
    <property type="project" value="TreeGrafter"/>
</dbReference>
<evidence type="ECO:0000256" key="2">
    <source>
        <dbReference type="SAM" id="MobiDB-lite"/>
    </source>
</evidence>
<organism evidence="4 5">
    <name type="scientific">Knufia fluminis</name>
    <dbReference type="NCBI Taxonomy" id="191047"/>
    <lineage>
        <taxon>Eukaryota</taxon>
        <taxon>Fungi</taxon>
        <taxon>Dikarya</taxon>
        <taxon>Ascomycota</taxon>
        <taxon>Pezizomycotina</taxon>
        <taxon>Eurotiomycetes</taxon>
        <taxon>Chaetothyriomycetidae</taxon>
        <taxon>Chaetothyriales</taxon>
        <taxon>Trichomeriaceae</taxon>
        <taxon>Knufia</taxon>
    </lineage>
</organism>
<accession>A0AAN8E7I2</accession>
<dbReference type="Pfam" id="PF11864">
    <property type="entry name" value="DUF3384"/>
    <property type="match status" value="1"/>
</dbReference>
<dbReference type="PANTHER" id="PTHR10063">
    <property type="entry name" value="TUBERIN"/>
    <property type="match status" value="1"/>
</dbReference>
<dbReference type="PROSITE" id="PS50085">
    <property type="entry name" value="RAPGAP"/>
    <property type="match status" value="1"/>
</dbReference>
<feature type="region of interest" description="Disordered" evidence="2">
    <location>
        <begin position="336"/>
        <end position="355"/>
    </location>
</feature>
<protein>
    <submittedName>
        <fullName evidence="4">Tuberous sclerosis 2-like protein</fullName>
    </submittedName>
</protein>
<dbReference type="EMBL" id="JAKLMC020000059">
    <property type="protein sequence ID" value="KAK5947919.1"/>
    <property type="molecule type" value="Genomic_DNA"/>
</dbReference>
<dbReference type="InterPro" id="IPR035974">
    <property type="entry name" value="Rap/Ran-GAP_sf"/>
</dbReference>
<gene>
    <name evidence="4" type="primary">TSC2</name>
    <name evidence="4" type="ORF">OHC33_011076</name>
</gene>
<feature type="domain" description="Rap-GAP" evidence="3">
    <location>
        <begin position="1151"/>
        <end position="1390"/>
    </location>
</feature>
<dbReference type="Pfam" id="PF02145">
    <property type="entry name" value="Rap_GAP"/>
    <property type="match status" value="1"/>
</dbReference>